<keyword evidence="2" id="KW-1185">Reference proteome</keyword>
<protein>
    <submittedName>
        <fullName evidence="1">Uncharacterized protein</fullName>
    </submittedName>
</protein>
<reference evidence="2" key="2">
    <citation type="submission" date="2015-03" db="EMBL/GenBank/DDBJ databases">
        <title>Genome sequence of Paenibacillus beijingensis strain DSM 24997T.</title>
        <authorList>
            <person name="Kwak Y."/>
            <person name="Shin J.-H."/>
        </authorList>
    </citation>
    <scope>NUCLEOTIDE SEQUENCE [LARGE SCALE GENOMIC DNA]</scope>
    <source>
        <strain evidence="2">DSM 24997</strain>
    </source>
</reference>
<sequence length="74" mass="8244">MIPAQVVHWLPDMIKQFQKDYPNIDDYSIIAMVDAIGERFRQTGEGVSAGALDQRQAAATVHWEQCTVAAGRLN</sequence>
<name>A0A0D5NKU2_9BACL</name>
<reference evidence="1 2" key="1">
    <citation type="journal article" date="2015" name="J. Biotechnol.">
        <title>Complete genome sequence of Paenibacillus beijingensis 7188(T) (=DSM 24997(T)), a novel rhizobacterium from jujube garden soil.</title>
        <authorList>
            <person name="Kwak Y."/>
            <person name="Shin J.H."/>
        </authorList>
    </citation>
    <scope>NUCLEOTIDE SEQUENCE [LARGE SCALE GENOMIC DNA]</scope>
    <source>
        <strain evidence="1 2">DSM 24997</strain>
    </source>
</reference>
<dbReference type="PATRIC" id="fig|1126833.4.peg.3641"/>
<evidence type="ECO:0000313" key="2">
    <source>
        <dbReference type="Proteomes" id="UP000032633"/>
    </source>
</evidence>
<dbReference type="Proteomes" id="UP000032633">
    <property type="component" value="Chromosome"/>
</dbReference>
<accession>A0A0D5NKU2</accession>
<gene>
    <name evidence="1" type="ORF">VN24_16595</name>
</gene>
<evidence type="ECO:0000313" key="1">
    <source>
        <dbReference type="EMBL" id="AJY75876.1"/>
    </source>
</evidence>
<dbReference type="EMBL" id="CP011058">
    <property type="protein sequence ID" value="AJY75876.1"/>
    <property type="molecule type" value="Genomic_DNA"/>
</dbReference>
<proteinExistence type="predicted"/>
<organism evidence="1 2">
    <name type="scientific">Paenibacillus beijingensis</name>
    <dbReference type="NCBI Taxonomy" id="1126833"/>
    <lineage>
        <taxon>Bacteria</taxon>
        <taxon>Bacillati</taxon>
        <taxon>Bacillota</taxon>
        <taxon>Bacilli</taxon>
        <taxon>Bacillales</taxon>
        <taxon>Paenibacillaceae</taxon>
        <taxon>Paenibacillus</taxon>
    </lineage>
</organism>
<dbReference type="AlphaFoldDB" id="A0A0D5NKU2"/>
<dbReference type="KEGG" id="pbj:VN24_16595"/>
<dbReference type="HOGENOM" id="CLU_2684336_0_0_9"/>